<dbReference type="Proteomes" id="UP000284403">
    <property type="component" value="Unassembled WGS sequence"/>
</dbReference>
<feature type="coiled-coil region" evidence="1">
    <location>
        <begin position="77"/>
        <end position="108"/>
    </location>
</feature>
<dbReference type="Gene3D" id="3.30.1460.10">
    <property type="match status" value="1"/>
</dbReference>
<proteinExistence type="predicted"/>
<dbReference type="CDD" id="cd16364">
    <property type="entry name" value="T3SC_I-like"/>
    <property type="match status" value="1"/>
</dbReference>
<dbReference type="AlphaFoldDB" id="A0A3R7NTR2"/>
<keyword evidence="1" id="KW-0175">Coiled coil</keyword>
<feature type="compositionally biased region" description="Polar residues" evidence="2">
    <location>
        <begin position="45"/>
        <end position="66"/>
    </location>
</feature>
<comment type="caution">
    <text evidence="3">The sequence shown here is derived from an EMBL/GenBank/DDBJ whole genome shotgun (WGS) entry which is preliminary data.</text>
</comment>
<dbReference type="RefSeq" id="XP_029232094.1">
    <property type="nucleotide sequence ID" value="XM_029367790.1"/>
</dbReference>
<dbReference type="EMBL" id="MKKU01000024">
    <property type="protein sequence ID" value="RNF26888.1"/>
    <property type="molecule type" value="Genomic_DNA"/>
</dbReference>
<name>A0A3R7NTR2_9TRYP</name>
<sequence>MGEETASSLPSAVSAELRECHSQAPSSRVLAAAATRHVDPATASEARSQTNAASTVALSSNNNSKHNGNDGGTAPLGVALEVENLRLRDEVQRLRQELSELRERQKSDATGVRPEPAIVDLLQNAKANLKELGKELGVPLQFDMNLTCVIGTDERQTVLVTFDPATERLYVYSTLLTQLPEDAAVRVKMYELLLEGSLLGREVCGGGIGMSLQNGIVLLSTTIPLRYCSSLALKDTMPSFVETLGRWRSLINELLE</sequence>
<evidence type="ECO:0000313" key="3">
    <source>
        <dbReference type="EMBL" id="RNF26888.1"/>
    </source>
</evidence>
<accession>A0A3R7NTR2</accession>
<keyword evidence="4" id="KW-1185">Reference proteome</keyword>
<dbReference type="GO" id="GO:0030254">
    <property type="term" value="P:protein secretion by the type III secretion system"/>
    <property type="evidence" value="ECO:0007669"/>
    <property type="project" value="InterPro"/>
</dbReference>
<protein>
    <recommendedName>
        <fullName evidence="5">Tir chaperone protein (CesT) family protein</fullName>
    </recommendedName>
</protein>
<feature type="region of interest" description="Disordered" evidence="2">
    <location>
        <begin position="1"/>
        <end position="75"/>
    </location>
</feature>
<evidence type="ECO:0000313" key="4">
    <source>
        <dbReference type="Proteomes" id="UP000284403"/>
    </source>
</evidence>
<dbReference type="Pfam" id="PF05932">
    <property type="entry name" value="CesT"/>
    <property type="match status" value="1"/>
</dbReference>
<evidence type="ECO:0000256" key="2">
    <source>
        <dbReference type="SAM" id="MobiDB-lite"/>
    </source>
</evidence>
<dbReference type="OrthoDB" id="245436at2759"/>
<dbReference type="SUPFAM" id="SSF69635">
    <property type="entry name" value="Type III secretory system chaperone-like"/>
    <property type="match status" value="1"/>
</dbReference>
<feature type="compositionally biased region" description="Polar residues" evidence="2">
    <location>
        <begin position="1"/>
        <end position="11"/>
    </location>
</feature>
<reference evidence="3 4" key="1">
    <citation type="journal article" date="2018" name="BMC Genomics">
        <title>Genomic comparison of Trypanosoma conorhini and Trypanosoma rangeli to Trypanosoma cruzi strains of high and low virulence.</title>
        <authorList>
            <person name="Bradwell K.R."/>
            <person name="Koparde V.N."/>
            <person name="Matveyev A.V."/>
            <person name="Serrano M.G."/>
            <person name="Alves J.M."/>
            <person name="Parikh H."/>
            <person name="Huang B."/>
            <person name="Lee V."/>
            <person name="Espinosa-Alvarez O."/>
            <person name="Ortiz P.A."/>
            <person name="Costa-Martins A.G."/>
            <person name="Teixeira M.M."/>
            <person name="Buck G.A."/>
        </authorList>
    </citation>
    <scope>NUCLEOTIDE SEQUENCE [LARGE SCALE GENOMIC DNA]</scope>
    <source>
        <strain evidence="3 4">025E</strain>
    </source>
</reference>
<organism evidence="3 4">
    <name type="scientific">Trypanosoma conorhini</name>
    <dbReference type="NCBI Taxonomy" id="83891"/>
    <lineage>
        <taxon>Eukaryota</taxon>
        <taxon>Discoba</taxon>
        <taxon>Euglenozoa</taxon>
        <taxon>Kinetoplastea</taxon>
        <taxon>Metakinetoplastina</taxon>
        <taxon>Trypanosomatida</taxon>
        <taxon>Trypanosomatidae</taxon>
        <taxon>Trypanosoma</taxon>
    </lineage>
</organism>
<dbReference type="InterPro" id="IPR010261">
    <property type="entry name" value="Tir_chaperone"/>
</dbReference>
<gene>
    <name evidence="3" type="ORF">Tco025E_00851</name>
</gene>
<evidence type="ECO:0008006" key="5">
    <source>
        <dbReference type="Google" id="ProtNLM"/>
    </source>
</evidence>
<dbReference type="GeneID" id="40314462"/>
<evidence type="ECO:0000256" key="1">
    <source>
        <dbReference type="SAM" id="Coils"/>
    </source>
</evidence>